<evidence type="ECO:0000256" key="1">
    <source>
        <dbReference type="SAM" id="MobiDB-lite"/>
    </source>
</evidence>
<evidence type="ECO:0008006" key="4">
    <source>
        <dbReference type="Google" id="ProtNLM"/>
    </source>
</evidence>
<proteinExistence type="predicted"/>
<feature type="region of interest" description="Disordered" evidence="1">
    <location>
        <begin position="85"/>
        <end position="109"/>
    </location>
</feature>
<organism evidence="2 3">
    <name type="scientific">Caenorhabditis nigoni</name>
    <dbReference type="NCBI Taxonomy" id="1611254"/>
    <lineage>
        <taxon>Eukaryota</taxon>
        <taxon>Metazoa</taxon>
        <taxon>Ecdysozoa</taxon>
        <taxon>Nematoda</taxon>
        <taxon>Chromadorea</taxon>
        <taxon>Rhabditida</taxon>
        <taxon>Rhabditina</taxon>
        <taxon>Rhabditomorpha</taxon>
        <taxon>Rhabditoidea</taxon>
        <taxon>Rhabditidae</taxon>
        <taxon>Peloderinae</taxon>
        <taxon>Caenorhabditis</taxon>
    </lineage>
</organism>
<dbReference type="OrthoDB" id="5861908at2759"/>
<dbReference type="AlphaFoldDB" id="A0A2G5SY01"/>
<accession>A0A2G5SY01</accession>
<evidence type="ECO:0000313" key="3">
    <source>
        <dbReference type="Proteomes" id="UP000230233"/>
    </source>
</evidence>
<comment type="caution">
    <text evidence="2">The sequence shown here is derived from an EMBL/GenBank/DDBJ whole genome shotgun (WGS) entry which is preliminary data.</text>
</comment>
<dbReference type="EMBL" id="PDUG01000006">
    <property type="protein sequence ID" value="PIC19994.1"/>
    <property type="molecule type" value="Genomic_DNA"/>
</dbReference>
<dbReference type="Proteomes" id="UP000230233">
    <property type="component" value="Chromosome X"/>
</dbReference>
<name>A0A2G5SY01_9PELO</name>
<keyword evidence="3" id="KW-1185">Reference proteome</keyword>
<protein>
    <recommendedName>
        <fullName evidence="4">NR LBD domain-containing protein</fullName>
    </recommendedName>
</protein>
<reference evidence="3" key="1">
    <citation type="submission" date="2017-10" db="EMBL/GenBank/DDBJ databases">
        <title>Rapid genome shrinkage in a self-fertile nematode reveals novel sperm competition proteins.</title>
        <authorList>
            <person name="Yin D."/>
            <person name="Schwarz E.M."/>
            <person name="Thomas C.G."/>
            <person name="Felde R.L."/>
            <person name="Korf I.F."/>
            <person name="Cutter A.D."/>
            <person name="Schartner C.M."/>
            <person name="Ralston E.J."/>
            <person name="Meyer B.J."/>
            <person name="Haag E.S."/>
        </authorList>
    </citation>
    <scope>NUCLEOTIDE SEQUENCE [LARGE SCALE GENOMIC DNA]</scope>
    <source>
        <strain evidence="3">JU1422</strain>
    </source>
</reference>
<evidence type="ECO:0000313" key="2">
    <source>
        <dbReference type="EMBL" id="PIC19994.1"/>
    </source>
</evidence>
<gene>
    <name evidence="2" type="primary">Cnig_chr_X.g25338</name>
    <name evidence="2" type="ORF">B9Z55_025338</name>
</gene>
<sequence>MATFMIEYVTRFKVRFEAVIVKHQQDPLSNGVLNELQLTRARRVVNAANVLLAMGPDAISIDHKKFEAWRTILLMNNVSYNKTEREIRENESNVPVLPLQPPPKPMRRR</sequence>
<feature type="compositionally biased region" description="Pro residues" evidence="1">
    <location>
        <begin position="98"/>
        <end position="109"/>
    </location>
</feature>